<keyword evidence="3" id="KW-1185">Reference proteome</keyword>
<feature type="signal peptide" evidence="1">
    <location>
        <begin position="1"/>
        <end position="18"/>
    </location>
</feature>
<proteinExistence type="predicted"/>
<evidence type="ECO:0008006" key="4">
    <source>
        <dbReference type="Google" id="ProtNLM"/>
    </source>
</evidence>
<gene>
    <name evidence="2" type="ORF">GCM10008171_20140</name>
</gene>
<evidence type="ECO:0000256" key="1">
    <source>
        <dbReference type="SAM" id="SignalP"/>
    </source>
</evidence>
<dbReference type="EMBL" id="BSFK01000010">
    <property type="protein sequence ID" value="GLK76760.1"/>
    <property type="molecule type" value="Genomic_DNA"/>
</dbReference>
<keyword evidence="1" id="KW-0732">Signal</keyword>
<name>A0A9W6JJ35_9HYPH</name>
<reference evidence="2" key="2">
    <citation type="submission" date="2023-01" db="EMBL/GenBank/DDBJ databases">
        <authorList>
            <person name="Sun Q."/>
            <person name="Evtushenko L."/>
        </authorList>
    </citation>
    <scope>NUCLEOTIDE SEQUENCE</scope>
    <source>
        <strain evidence="2">VKM B-2555</strain>
    </source>
</reference>
<dbReference type="AlphaFoldDB" id="A0A9W6JJ35"/>
<organism evidence="2 3">
    <name type="scientific">Methylopila jiangsuensis</name>
    <dbReference type="NCBI Taxonomy" id="586230"/>
    <lineage>
        <taxon>Bacteria</taxon>
        <taxon>Pseudomonadati</taxon>
        <taxon>Pseudomonadota</taxon>
        <taxon>Alphaproteobacteria</taxon>
        <taxon>Hyphomicrobiales</taxon>
        <taxon>Methylopilaceae</taxon>
        <taxon>Methylopila</taxon>
    </lineage>
</organism>
<sequence length="180" mass="19232">MRVSVLAAGVLLCAPALAEPARDEATGLAVDPPPGYAAHRTDAGQRYAAAFDIRKPDPSEPGCRVGFQESPQNAGLTQDQINAFTAKKEWNDLIRATLALYYDVVSVEPFEQGGLAGAAVVGDIKPAEGQPPANANARSYFVLLDTPRGRTTVVCVTAKEQFDQHRAEFEAVARSVQPPR</sequence>
<protein>
    <recommendedName>
        <fullName evidence="4">DUF1795 domain-containing protein</fullName>
    </recommendedName>
</protein>
<dbReference type="Proteomes" id="UP001143364">
    <property type="component" value="Unassembled WGS sequence"/>
</dbReference>
<evidence type="ECO:0000313" key="3">
    <source>
        <dbReference type="Proteomes" id="UP001143364"/>
    </source>
</evidence>
<feature type="chain" id="PRO_5040749182" description="DUF1795 domain-containing protein" evidence="1">
    <location>
        <begin position="19"/>
        <end position="180"/>
    </location>
</feature>
<reference evidence="2" key="1">
    <citation type="journal article" date="2014" name="Int. J. Syst. Evol. Microbiol.">
        <title>Complete genome sequence of Corynebacterium casei LMG S-19264T (=DSM 44701T), isolated from a smear-ripened cheese.</title>
        <authorList>
            <consortium name="US DOE Joint Genome Institute (JGI-PGF)"/>
            <person name="Walter F."/>
            <person name="Albersmeier A."/>
            <person name="Kalinowski J."/>
            <person name="Ruckert C."/>
        </authorList>
    </citation>
    <scope>NUCLEOTIDE SEQUENCE</scope>
    <source>
        <strain evidence="2">VKM B-2555</strain>
    </source>
</reference>
<accession>A0A9W6JJ35</accession>
<evidence type="ECO:0000313" key="2">
    <source>
        <dbReference type="EMBL" id="GLK76760.1"/>
    </source>
</evidence>
<comment type="caution">
    <text evidence="2">The sequence shown here is derived from an EMBL/GenBank/DDBJ whole genome shotgun (WGS) entry which is preliminary data.</text>
</comment>